<accession>A0A829WC42</accession>
<evidence type="ECO:0000259" key="1">
    <source>
        <dbReference type="Pfam" id="PF02627"/>
    </source>
</evidence>
<dbReference type="AlphaFoldDB" id="A0A829WC42"/>
<feature type="domain" description="Carboxymuconolactone decarboxylase-like" evidence="1">
    <location>
        <begin position="5"/>
        <end position="42"/>
    </location>
</feature>
<dbReference type="InterPro" id="IPR029032">
    <property type="entry name" value="AhpD-like"/>
</dbReference>
<name>A0A829WC42_9FIRM</name>
<evidence type="ECO:0000313" key="2">
    <source>
        <dbReference type="EMBL" id="GEA38136.1"/>
    </source>
</evidence>
<dbReference type="GO" id="GO:0051920">
    <property type="term" value="F:peroxiredoxin activity"/>
    <property type="evidence" value="ECO:0007669"/>
    <property type="project" value="InterPro"/>
</dbReference>
<reference evidence="2 3" key="1">
    <citation type="submission" date="2019-06" db="EMBL/GenBank/DDBJ databases">
        <title>Draft genome sequence of [Clostridium] clostridioforme NBRC 113352.</title>
        <authorList>
            <person name="Miura T."/>
            <person name="Furukawa M."/>
            <person name="Shimamura M."/>
            <person name="Ohyama Y."/>
            <person name="Yamazoe A."/>
            <person name="Kawasaki H."/>
        </authorList>
    </citation>
    <scope>NUCLEOTIDE SEQUENCE [LARGE SCALE GENOMIC DNA]</scope>
    <source>
        <strain evidence="2 3">NBRC 113352</strain>
    </source>
</reference>
<evidence type="ECO:0000313" key="3">
    <source>
        <dbReference type="Proteomes" id="UP000315200"/>
    </source>
</evidence>
<dbReference type="InterPro" id="IPR003779">
    <property type="entry name" value="CMD-like"/>
</dbReference>
<dbReference type="Pfam" id="PF02627">
    <property type="entry name" value="CMD"/>
    <property type="match status" value="1"/>
</dbReference>
<dbReference type="SUPFAM" id="SSF69118">
    <property type="entry name" value="AhpD-like"/>
    <property type="match status" value="1"/>
</dbReference>
<comment type="caution">
    <text evidence="2">The sequence shown here is derived from an EMBL/GenBank/DDBJ whole genome shotgun (WGS) entry which is preliminary data.</text>
</comment>
<protein>
    <recommendedName>
        <fullName evidence="1">Carboxymuconolactone decarboxylase-like domain-containing protein</fullName>
    </recommendedName>
</protein>
<dbReference type="Proteomes" id="UP000315200">
    <property type="component" value="Unassembled WGS sequence"/>
</dbReference>
<dbReference type="EMBL" id="BJLB01000001">
    <property type="protein sequence ID" value="GEA38136.1"/>
    <property type="molecule type" value="Genomic_DNA"/>
</dbReference>
<dbReference type="Gene3D" id="1.20.1290.10">
    <property type="entry name" value="AhpD-like"/>
    <property type="match status" value="1"/>
</dbReference>
<proteinExistence type="predicted"/>
<sequence>MTLPPDLGRYIVEFAFGDIYARDGLNLDERELVTVTSLLTAGGYEP</sequence>
<gene>
    <name evidence="2" type="ORF">Ccl03g_38490</name>
</gene>
<organism evidence="2 3">
    <name type="scientific">Enterocloster clostridioformis</name>
    <dbReference type="NCBI Taxonomy" id="1531"/>
    <lineage>
        <taxon>Bacteria</taxon>
        <taxon>Bacillati</taxon>
        <taxon>Bacillota</taxon>
        <taxon>Clostridia</taxon>
        <taxon>Lachnospirales</taxon>
        <taxon>Lachnospiraceae</taxon>
        <taxon>Enterocloster</taxon>
    </lineage>
</organism>